<keyword evidence="8" id="KW-0488">Methylation</keyword>
<dbReference type="GeneID" id="129330602"/>
<proteinExistence type="inferred from homology"/>
<evidence type="ECO:0000313" key="24">
    <source>
        <dbReference type="Proteomes" id="UP001190640"/>
    </source>
</evidence>
<feature type="compositionally biased region" description="Basic and acidic residues" evidence="23">
    <location>
        <begin position="358"/>
        <end position="368"/>
    </location>
</feature>
<organism evidence="24 25">
    <name type="scientific">Eublepharis macularius</name>
    <name type="common">Leopard gecko</name>
    <name type="synonym">Cyrtodactylus macularius</name>
    <dbReference type="NCBI Taxonomy" id="481883"/>
    <lineage>
        <taxon>Eukaryota</taxon>
        <taxon>Metazoa</taxon>
        <taxon>Chordata</taxon>
        <taxon>Craniata</taxon>
        <taxon>Vertebrata</taxon>
        <taxon>Euteleostomi</taxon>
        <taxon>Lepidosauria</taxon>
        <taxon>Squamata</taxon>
        <taxon>Bifurcata</taxon>
        <taxon>Gekkota</taxon>
        <taxon>Eublepharidae</taxon>
        <taxon>Eublepharinae</taxon>
        <taxon>Eublepharis</taxon>
    </lineage>
</organism>
<comment type="subcellular location">
    <subcellularLocation>
        <location evidence="18">Apicolateral cell membrane</location>
        <topology evidence="18">Lipid-anchor</topology>
    </subcellularLocation>
    <subcellularLocation>
        <location evidence="19">Basolateral cell membrane</location>
        <topology evidence="19">Lipid-anchor</topology>
    </subcellularLocation>
    <subcellularLocation>
        <location evidence="2">Cell membrane</location>
        <topology evidence="2">Lipid-anchor</topology>
        <orientation evidence="2">Cytoplasmic side</orientation>
    </subcellularLocation>
    <subcellularLocation>
        <location evidence="3">Cell projection</location>
        <location evidence="3">Axon</location>
    </subcellularLocation>
    <subcellularLocation>
        <location evidence="1">Cell projection</location>
        <location evidence="1">Dendrite</location>
    </subcellularLocation>
    <subcellularLocation>
        <location evidence="5">Cell projection</location>
        <location evidence="5">Dendritic spine</location>
    </subcellularLocation>
    <subcellularLocation>
        <location evidence="4">Cell projection</location>
        <location evidence="4">Filopodium membrane</location>
        <topology evidence="4">Lipid-anchor</topology>
    </subcellularLocation>
</comment>
<evidence type="ECO:0000256" key="10">
    <source>
        <dbReference type="ARBA" id="ARBA00022960"/>
    </source>
</evidence>
<gene>
    <name evidence="25" type="primary">PALM</name>
</gene>
<evidence type="ECO:0000256" key="20">
    <source>
        <dbReference type="ARBA" id="ARBA00038823"/>
    </source>
</evidence>
<evidence type="ECO:0000256" key="6">
    <source>
        <dbReference type="ARBA" id="ARBA00005756"/>
    </source>
</evidence>
<dbReference type="KEGG" id="emc:129330602"/>
<evidence type="ECO:0000256" key="9">
    <source>
        <dbReference type="ARBA" id="ARBA00022553"/>
    </source>
</evidence>
<keyword evidence="17" id="KW-0636">Prenylation</keyword>
<evidence type="ECO:0000313" key="25">
    <source>
        <dbReference type="RefSeq" id="XP_054836676.1"/>
    </source>
</evidence>
<keyword evidence="11" id="KW-0770">Synapse</keyword>
<feature type="region of interest" description="Disordered" evidence="23">
    <location>
        <begin position="315"/>
        <end position="368"/>
    </location>
</feature>
<evidence type="ECO:0000256" key="23">
    <source>
        <dbReference type="SAM" id="MobiDB-lite"/>
    </source>
</evidence>
<feature type="region of interest" description="Disordered" evidence="23">
    <location>
        <begin position="20"/>
        <end position="80"/>
    </location>
</feature>
<evidence type="ECO:0000256" key="3">
    <source>
        <dbReference type="ARBA" id="ARBA00004489"/>
    </source>
</evidence>
<dbReference type="GO" id="GO:0016323">
    <property type="term" value="C:basolateral plasma membrane"/>
    <property type="evidence" value="ECO:0007669"/>
    <property type="project" value="UniProtKB-SubCell"/>
</dbReference>
<dbReference type="CTD" id="5064"/>
<feature type="region of interest" description="Disordered" evidence="23">
    <location>
        <begin position="96"/>
        <end position="135"/>
    </location>
</feature>
<dbReference type="AlphaFoldDB" id="A0AA97JFT5"/>
<evidence type="ECO:0000256" key="15">
    <source>
        <dbReference type="ARBA" id="ARBA00023273"/>
    </source>
</evidence>
<dbReference type="PANTHER" id="PTHR10498">
    <property type="entry name" value="PARALEMMIN-RELATED"/>
    <property type="match status" value="1"/>
</dbReference>
<evidence type="ECO:0000256" key="5">
    <source>
        <dbReference type="ARBA" id="ARBA00004552"/>
    </source>
</evidence>
<evidence type="ECO:0000256" key="22">
    <source>
        <dbReference type="ARBA" id="ARBA00041963"/>
    </source>
</evidence>
<keyword evidence="14" id="KW-0564">Palmitate</keyword>
<evidence type="ECO:0000256" key="13">
    <source>
        <dbReference type="ARBA" id="ARBA00023136"/>
    </source>
</evidence>
<evidence type="ECO:0000256" key="14">
    <source>
        <dbReference type="ARBA" id="ARBA00023139"/>
    </source>
</evidence>
<keyword evidence="16" id="KW-0449">Lipoprotein</keyword>
<evidence type="ECO:0000256" key="16">
    <source>
        <dbReference type="ARBA" id="ARBA00023288"/>
    </source>
</evidence>
<keyword evidence="12" id="KW-0175">Coiled coil</keyword>
<name>A0AA97JFT5_EUBMA</name>
<feature type="compositionally biased region" description="Basic and acidic residues" evidence="23">
    <location>
        <begin position="109"/>
        <end position="120"/>
    </location>
</feature>
<evidence type="ECO:0000256" key="7">
    <source>
        <dbReference type="ARBA" id="ARBA00022475"/>
    </source>
</evidence>
<evidence type="ECO:0000256" key="1">
    <source>
        <dbReference type="ARBA" id="ARBA00004279"/>
    </source>
</evidence>
<keyword evidence="9" id="KW-0597">Phosphoprotein</keyword>
<keyword evidence="13" id="KW-0472">Membrane</keyword>
<dbReference type="Proteomes" id="UP001190640">
    <property type="component" value="Chromosome 5"/>
</dbReference>
<keyword evidence="7" id="KW-1003">Cell membrane</keyword>
<dbReference type="GO" id="GO:0030424">
    <property type="term" value="C:axon"/>
    <property type="evidence" value="ECO:0007669"/>
    <property type="project" value="UniProtKB-SubCell"/>
</dbReference>
<comment type="subunit">
    <text evidence="20">Interacts with dopamine receptor DRD3.</text>
</comment>
<dbReference type="GO" id="GO:0016327">
    <property type="term" value="C:apicolateral plasma membrane"/>
    <property type="evidence" value="ECO:0007669"/>
    <property type="project" value="UniProtKB-SubCell"/>
</dbReference>
<dbReference type="GO" id="GO:0008360">
    <property type="term" value="P:regulation of cell shape"/>
    <property type="evidence" value="ECO:0007669"/>
    <property type="project" value="UniProtKB-KW"/>
</dbReference>
<evidence type="ECO:0000256" key="4">
    <source>
        <dbReference type="ARBA" id="ARBA00004527"/>
    </source>
</evidence>
<protein>
    <recommendedName>
        <fullName evidence="21">Paralemmin-1</fullName>
    </recommendedName>
    <alternativeName>
        <fullName evidence="22">Paralemmin</fullName>
    </alternativeName>
</protein>
<keyword evidence="10" id="KW-0133">Cell shape</keyword>
<dbReference type="PANTHER" id="PTHR10498:SF6">
    <property type="entry name" value="PARALEMMIN-1"/>
    <property type="match status" value="1"/>
</dbReference>
<evidence type="ECO:0000256" key="8">
    <source>
        <dbReference type="ARBA" id="ARBA00022481"/>
    </source>
</evidence>
<evidence type="ECO:0000256" key="19">
    <source>
        <dbReference type="ARBA" id="ARBA00037871"/>
    </source>
</evidence>
<comment type="similarity">
    <text evidence="6">Belongs to the paralemmin family.</text>
</comment>
<feature type="compositionally biased region" description="Basic and acidic residues" evidence="23">
    <location>
        <begin position="67"/>
        <end position="80"/>
    </location>
</feature>
<dbReference type="Pfam" id="PF03285">
    <property type="entry name" value="Paralemmin"/>
    <property type="match status" value="1"/>
</dbReference>
<evidence type="ECO:0000256" key="18">
    <source>
        <dbReference type="ARBA" id="ARBA00037796"/>
    </source>
</evidence>
<feature type="compositionally biased region" description="Basic and acidic residues" evidence="23">
    <location>
        <begin position="24"/>
        <end position="40"/>
    </location>
</feature>
<evidence type="ECO:0000256" key="11">
    <source>
        <dbReference type="ARBA" id="ARBA00023018"/>
    </source>
</evidence>
<feature type="compositionally biased region" description="Basic and acidic residues" evidence="23">
    <location>
        <begin position="315"/>
        <end position="329"/>
    </location>
</feature>
<sequence>MEIIDTNVIQQERLQAIAEKRKRQTEIENKRRQLEDDRRQLQHLKSKTLRERWLLEGAPSSTAEEGDVMKKQMQQDDLRTKELEESIQRLERELEQFENGVSASSTKETLAEEAKEEKLAHSPKTPLGSAKQASNSPIKMLEMGGMMKAAMYSVEITVEKDKVTGETKVLSSTTRLPKDCHVQGVKVYEDEMKVVHAVRAEDGAVENGIHLLSSSEVDELIHKADEANLSEVSEKAKSNPPSQKVTPRKEITGVQAKPVESPKLMPPGKGPEPSKEQPVTMIFMGYQNVEDENETKKVLGLEGTIKAELVVIEDAENKPTADHTGKDHAPPNGSTVEPVTALLPKEETPAGEPTANDTDPKEADKDLDVKKQRCKCCSVM</sequence>
<dbReference type="RefSeq" id="XP_054836676.1">
    <property type="nucleotide sequence ID" value="XM_054980701.1"/>
</dbReference>
<dbReference type="GO" id="GO:0031527">
    <property type="term" value="C:filopodium membrane"/>
    <property type="evidence" value="ECO:0007669"/>
    <property type="project" value="UniProtKB-SubCell"/>
</dbReference>
<keyword evidence="24" id="KW-1185">Reference proteome</keyword>
<dbReference type="InterPro" id="IPR004965">
    <property type="entry name" value="Paralemmin"/>
</dbReference>
<feature type="region of interest" description="Disordered" evidence="23">
    <location>
        <begin position="230"/>
        <end position="278"/>
    </location>
</feature>
<evidence type="ECO:0000256" key="2">
    <source>
        <dbReference type="ARBA" id="ARBA00004342"/>
    </source>
</evidence>
<evidence type="ECO:0000256" key="21">
    <source>
        <dbReference type="ARBA" id="ARBA00040790"/>
    </source>
</evidence>
<evidence type="ECO:0000256" key="12">
    <source>
        <dbReference type="ARBA" id="ARBA00023054"/>
    </source>
</evidence>
<reference evidence="25" key="1">
    <citation type="submission" date="2025-08" db="UniProtKB">
        <authorList>
            <consortium name="RefSeq"/>
        </authorList>
    </citation>
    <scope>IDENTIFICATION</scope>
    <source>
        <tissue evidence="25">Blood</tissue>
    </source>
</reference>
<accession>A0AA97JFT5</accession>
<dbReference type="GO" id="GO:0043197">
    <property type="term" value="C:dendritic spine"/>
    <property type="evidence" value="ECO:0007669"/>
    <property type="project" value="UniProtKB-SubCell"/>
</dbReference>
<evidence type="ECO:0000256" key="17">
    <source>
        <dbReference type="ARBA" id="ARBA00023289"/>
    </source>
</evidence>
<keyword evidence="15" id="KW-0966">Cell projection</keyword>